<dbReference type="NCBIfam" id="TIGR03293">
    <property type="entry name" value="PhnG_redo"/>
    <property type="match status" value="1"/>
</dbReference>
<feature type="compositionally biased region" description="Basic and acidic residues" evidence="1">
    <location>
        <begin position="145"/>
        <end position="168"/>
    </location>
</feature>
<dbReference type="InterPro" id="IPR009609">
    <property type="entry name" value="Phosphonate_metab_PhnG"/>
</dbReference>
<comment type="caution">
    <text evidence="2">The sequence shown here is derived from an EMBL/GenBank/DDBJ whole genome shotgun (WGS) entry which is preliminary data.</text>
</comment>
<feature type="region of interest" description="Disordered" evidence="1">
    <location>
        <begin position="145"/>
        <end position="177"/>
    </location>
</feature>
<dbReference type="Proteomes" id="UP001162135">
    <property type="component" value="Unassembled WGS sequence"/>
</dbReference>
<dbReference type="Pfam" id="PF06754">
    <property type="entry name" value="PhnG"/>
    <property type="match status" value="1"/>
</dbReference>
<evidence type="ECO:0000256" key="1">
    <source>
        <dbReference type="SAM" id="MobiDB-lite"/>
    </source>
</evidence>
<accession>A0ABT6I230</accession>
<organism evidence="2 3">
    <name type="scientific">Salinicola acroporae</name>
    <dbReference type="NCBI Taxonomy" id="1541440"/>
    <lineage>
        <taxon>Bacteria</taxon>
        <taxon>Pseudomonadati</taxon>
        <taxon>Pseudomonadota</taxon>
        <taxon>Gammaproteobacteria</taxon>
        <taxon>Oceanospirillales</taxon>
        <taxon>Halomonadaceae</taxon>
        <taxon>Salinicola</taxon>
    </lineage>
</organism>
<keyword evidence="2" id="KW-0456">Lyase</keyword>
<protein>
    <submittedName>
        <fullName evidence="2">Phosphonate C-P lyase system protein PhnG</fullName>
    </submittedName>
</protein>
<dbReference type="RefSeq" id="WP_280337289.1">
    <property type="nucleotide sequence ID" value="NZ_PGFS01000001.1"/>
</dbReference>
<proteinExistence type="predicted"/>
<keyword evidence="3" id="KW-1185">Reference proteome</keyword>
<reference evidence="2" key="2">
    <citation type="submission" date="2017-11" db="EMBL/GenBank/DDBJ databases">
        <authorList>
            <person name="Das S.K."/>
        </authorList>
    </citation>
    <scope>NUCLEOTIDE SEQUENCE</scope>
    <source>
        <strain evidence="2">S4-41</strain>
    </source>
</reference>
<gene>
    <name evidence="2" type="primary">phnG</name>
    <name evidence="2" type="ORF">CUR86_02720</name>
</gene>
<dbReference type="EMBL" id="PGFS01000001">
    <property type="protein sequence ID" value="MDH4571484.1"/>
    <property type="molecule type" value="Genomic_DNA"/>
</dbReference>
<evidence type="ECO:0000313" key="3">
    <source>
        <dbReference type="Proteomes" id="UP001162135"/>
    </source>
</evidence>
<sequence length="177" mass="19391">MTRTSRGDRQRLLALSPRQHIEAHWGALGRLPGHRCLRGPETGMAMLKGRIGATGNAFHLGEMTLTRASVALGDGTVGHGWVRGRDHRHAELIALADAVAQHTAWQEALETRVLAPLADELAARQRRDTATAAATRVDFFTLVRGSDDGAEREGDNRKNGQRRGECRLARAGRPRPR</sequence>
<dbReference type="GO" id="GO:0016829">
    <property type="term" value="F:lyase activity"/>
    <property type="evidence" value="ECO:0007669"/>
    <property type="project" value="UniProtKB-KW"/>
</dbReference>
<reference evidence="2" key="1">
    <citation type="journal article" date="2015" name="Antonie Van Leeuwenhoek">
        <title>Comparative 16S rRNA signatures and multilocus sequence analysis for the genus Salinicola and description of Salinicola acroporae sp. nov., isolated from coral Acropora digitifera.</title>
        <authorList>
            <person name="Lepcha R.T."/>
            <person name="Poddar A."/>
            <person name="Schumann P."/>
            <person name="Das S.K."/>
        </authorList>
    </citation>
    <scope>NUCLEOTIDE SEQUENCE</scope>
    <source>
        <strain evidence="2">S4-41</strain>
    </source>
</reference>
<name>A0ABT6I230_9GAMM</name>
<evidence type="ECO:0000313" key="2">
    <source>
        <dbReference type="EMBL" id="MDH4571484.1"/>
    </source>
</evidence>